<evidence type="ECO:0000313" key="2">
    <source>
        <dbReference type="EMBL" id="ODS03785.1"/>
    </source>
</evidence>
<protein>
    <submittedName>
        <fullName evidence="2">Uncharacterized protein</fullName>
    </submittedName>
</protein>
<sequence length="94" mass="10766">MKSLHPKDPTNVTYLEGRPPRRKGWGRGGVIGKEGSVDLDDVLKSCSRELRHAFSRAMRRGTLQYEQKEQGKRVIVTFYDGRRNLLAISNMPDH</sequence>
<evidence type="ECO:0000256" key="1">
    <source>
        <dbReference type="SAM" id="MobiDB-lite"/>
    </source>
</evidence>
<comment type="caution">
    <text evidence="2">The sequence shown here is derived from an EMBL/GenBank/DDBJ whole genome shotgun (WGS) entry which is preliminary data.</text>
</comment>
<feature type="region of interest" description="Disordered" evidence="1">
    <location>
        <begin position="1"/>
        <end position="35"/>
    </location>
</feature>
<evidence type="ECO:0000313" key="3">
    <source>
        <dbReference type="Proteomes" id="UP000095042"/>
    </source>
</evidence>
<gene>
    <name evidence="2" type="ORF">AUC71_07725</name>
</gene>
<dbReference type="RefSeq" id="WP_069623016.1">
    <property type="nucleotide sequence ID" value="NZ_LPWD01000050.1"/>
</dbReference>
<dbReference type="AlphaFoldDB" id="A0A1E3WD91"/>
<reference evidence="2 3" key="1">
    <citation type="journal article" date="2016" name="Environ. Microbiol.">
        <title>New Methyloceanibacter diversity from North Sea sediments includes methanotroph containing solely the soluble methane monooxygenase.</title>
        <authorList>
            <person name="Vekeman B."/>
            <person name="Kerckhof F.M."/>
            <person name="Cremers G."/>
            <person name="de Vos P."/>
            <person name="Vandamme P."/>
            <person name="Boon N."/>
            <person name="Op den Camp H.J."/>
            <person name="Heylen K."/>
        </authorList>
    </citation>
    <scope>NUCLEOTIDE SEQUENCE [LARGE SCALE GENOMIC DNA]</scope>
    <source>
        <strain evidence="2 3">R-67177</strain>
    </source>
</reference>
<keyword evidence="3" id="KW-1185">Reference proteome</keyword>
<proteinExistence type="predicted"/>
<organism evidence="2 3">
    <name type="scientific">Methyloceanibacter marginalis</name>
    <dbReference type="NCBI Taxonomy" id="1774971"/>
    <lineage>
        <taxon>Bacteria</taxon>
        <taxon>Pseudomonadati</taxon>
        <taxon>Pseudomonadota</taxon>
        <taxon>Alphaproteobacteria</taxon>
        <taxon>Hyphomicrobiales</taxon>
        <taxon>Hyphomicrobiaceae</taxon>
        <taxon>Methyloceanibacter</taxon>
    </lineage>
</organism>
<dbReference type="Proteomes" id="UP000095042">
    <property type="component" value="Unassembled WGS sequence"/>
</dbReference>
<name>A0A1E3WD91_9HYPH</name>
<accession>A0A1E3WD91</accession>
<dbReference type="EMBL" id="LPWD01000050">
    <property type="protein sequence ID" value="ODS03785.1"/>
    <property type="molecule type" value="Genomic_DNA"/>
</dbReference>